<proteinExistence type="predicted"/>
<evidence type="ECO:0000256" key="1">
    <source>
        <dbReference type="ARBA" id="ARBA00004123"/>
    </source>
</evidence>
<evidence type="ECO:0000313" key="11">
    <source>
        <dbReference type="Proteomes" id="UP000317494"/>
    </source>
</evidence>
<sequence>MPHICILRKSAPTSKLSLLYLPHPRTGAATAFGLDESGDRVDLLELQRVDSANTRSWLCGNSVIQDGSFFMASPFDPLFLILPTLAKLRNKTADSDGVFSSLDDILHDPDFPSLSRLSPCKWEALSAICDTKVAGANVTFFRLNDDKTLQWLQSKVKVLQDKTQDSAIFDSARRDEHGFSADEAAEKRTKLILRIVSSCLNKEWEDKLTISYAFSDQPQPGEGGKLHYFDETRAPTSIRPEASFGSKNSKDDNKKRGAPFGSAQESKKKKTTTTSVGVKSLAKVNTTKIRKIDSMFTKQPKN</sequence>
<protein>
    <recommendedName>
        <fullName evidence="2">Ribonuclease H2 subunit B</fullName>
    </recommendedName>
    <alternativeName>
        <fullName evidence="5">Ribonuclease HI subunit B</fullName>
    </alternativeName>
</protein>
<dbReference type="STRING" id="286115.A0A507DJ40"/>
<dbReference type="PANTHER" id="PTHR13383:SF11">
    <property type="entry name" value="RIBONUCLEASE H2 SUBUNIT B"/>
    <property type="match status" value="1"/>
</dbReference>
<evidence type="ECO:0000256" key="2">
    <source>
        <dbReference type="ARBA" id="ARBA00019062"/>
    </source>
</evidence>
<dbReference type="Gene3D" id="1.10.20.120">
    <property type="match status" value="1"/>
</dbReference>
<keyword evidence="11" id="KW-1185">Reference proteome</keyword>
<gene>
    <name evidence="9" type="ORF">SeLEV6574_g00225</name>
    <name evidence="10" type="ORF">SeMB42_g00132</name>
</gene>
<dbReference type="CDD" id="cd09270">
    <property type="entry name" value="RNase_H2-B"/>
    <property type="match status" value="1"/>
</dbReference>
<comment type="caution">
    <text evidence="9">The sequence shown here is derived from an EMBL/GenBank/DDBJ whole genome shotgun (WGS) entry which is preliminary data.</text>
</comment>
<dbReference type="EMBL" id="QEAN01000002">
    <property type="protein sequence ID" value="TPX54866.1"/>
    <property type="molecule type" value="Genomic_DNA"/>
</dbReference>
<evidence type="ECO:0000259" key="7">
    <source>
        <dbReference type="Pfam" id="PF09468"/>
    </source>
</evidence>
<comment type="function">
    <text evidence="4">Non catalytic subunit of RNase H2, an endonuclease that specifically degrades the RNA of RNA:DNA hybrids. Participates in DNA replication, possibly by mediating the removal of lagging-strand Okazaki fragment RNA primers during DNA replication. Mediates the excision of single ribonucleotides from DNA:RNA duplexes.</text>
</comment>
<keyword evidence="3" id="KW-0539">Nucleus</keyword>
<dbReference type="PANTHER" id="PTHR13383">
    <property type="entry name" value="RIBONUCLEASE H2 SUBUNIT B"/>
    <property type="match status" value="1"/>
</dbReference>
<dbReference type="InterPro" id="IPR040456">
    <property type="entry name" value="RNase_H2_suB"/>
</dbReference>
<dbReference type="GO" id="GO:0005654">
    <property type="term" value="C:nucleoplasm"/>
    <property type="evidence" value="ECO:0007669"/>
    <property type="project" value="TreeGrafter"/>
</dbReference>
<dbReference type="Proteomes" id="UP000320475">
    <property type="component" value="Unassembled WGS sequence"/>
</dbReference>
<dbReference type="Gene3D" id="2.20.25.530">
    <property type="match status" value="1"/>
</dbReference>
<organism evidence="9 12">
    <name type="scientific">Synchytrium endobioticum</name>
    <dbReference type="NCBI Taxonomy" id="286115"/>
    <lineage>
        <taxon>Eukaryota</taxon>
        <taxon>Fungi</taxon>
        <taxon>Fungi incertae sedis</taxon>
        <taxon>Chytridiomycota</taxon>
        <taxon>Chytridiomycota incertae sedis</taxon>
        <taxon>Chytridiomycetes</taxon>
        <taxon>Synchytriales</taxon>
        <taxon>Synchytriaceae</taxon>
        <taxon>Synchytrium</taxon>
    </lineage>
</organism>
<feature type="region of interest" description="Disordered" evidence="6">
    <location>
        <begin position="237"/>
        <end position="280"/>
    </location>
</feature>
<evidence type="ECO:0000256" key="4">
    <source>
        <dbReference type="ARBA" id="ARBA00024778"/>
    </source>
</evidence>
<dbReference type="VEuPathDB" id="FungiDB:SeMB42_g00132"/>
<feature type="domain" description="Rnh202 triple barrel" evidence="8">
    <location>
        <begin position="6"/>
        <end position="76"/>
    </location>
</feature>
<dbReference type="OrthoDB" id="29098at2759"/>
<accession>A0A507DJ40</accession>
<dbReference type="GO" id="GO:0032299">
    <property type="term" value="C:ribonuclease H2 complex"/>
    <property type="evidence" value="ECO:0007669"/>
    <property type="project" value="InterPro"/>
</dbReference>
<dbReference type="Proteomes" id="UP000317494">
    <property type="component" value="Unassembled WGS sequence"/>
</dbReference>
<evidence type="ECO:0000256" key="6">
    <source>
        <dbReference type="SAM" id="MobiDB-lite"/>
    </source>
</evidence>
<evidence type="ECO:0000313" key="12">
    <source>
        <dbReference type="Proteomes" id="UP000320475"/>
    </source>
</evidence>
<dbReference type="EMBL" id="QEAM01000003">
    <property type="protein sequence ID" value="TPX51623.1"/>
    <property type="molecule type" value="Genomic_DNA"/>
</dbReference>
<reference evidence="11 12" key="1">
    <citation type="journal article" date="2019" name="Sci. Rep.">
        <title>Comparative genomics of chytrid fungi reveal insights into the obligate biotrophic and pathogenic lifestyle of Synchytrium endobioticum.</title>
        <authorList>
            <person name="van de Vossenberg B.T.L.H."/>
            <person name="Warris S."/>
            <person name="Nguyen H.D.T."/>
            <person name="van Gent-Pelzer M.P.E."/>
            <person name="Joly D.L."/>
            <person name="van de Geest H.C."/>
            <person name="Bonants P.J.M."/>
            <person name="Smith D.S."/>
            <person name="Levesque C.A."/>
            <person name="van der Lee T.A.J."/>
        </authorList>
    </citation>
    <scope>NUCLEOTIDE SEQUENCE [LARGE SCALE GENOMIC DNA]</scope>
    <source>
        <strain evidence="9 12">LEV6574</strain>
        <strain evidence="10 11">MB42</strain>
    </source>
</reference>
<dbReference type="Pfam" id="PF17745">
    <property type="entry name" value="Ydr279_N"/>
    <property type="match status" value="1"/>
</dbReference>
<dbReference type="Pfam" id="PF09468">
    <property type="entry name" value="RNase_H2-Ydr279"/>
    <property type="match status" value="1"/>
</dbReference>
<name>A0A507DJ40_9FUNG</name>
<dbReference type="InterPro" id="IPR019024">
    <property type="entry name" value="RNase_H2_suB_wHTH"/>
</dbReference>
<evidence type="ECO:0000313" key="10">
    <source>
        <dbReference type="EMBL" id="TPX54866.1"/>
    </source>
</evidence>
<dbReference type="InterPro" id="IPR041195">
    <property type="entry name" value="Rnh202_N"/>
</dbReference>
<dbReference type="GO" id="GO:0006401">
    <property type="term" value="P:RNA catabolic process"/>
    <property type="evidence" value="ECO:0007669"/>
    <property type="project" value="TreeGrafter"/>
</dbReference>
<comment type="subcellular location">
    <subcellularLocation>
        <location evidence="1">Nucleus</location>
    </subcellularLocation>
</comment>
<evidence type="ECO:0000256" key="5">
    <source>
        <dbReference type="ARBA" id="ARBA00033464"/>
    </source>
</evidence>
<evidence type="ECO:0000259" key="8">
    <source>
        <dbReference type="Pfam" id="PF17745"/>
    </source>
</evidence>
<evidence type="ECO:0000256" key="3">
    <source>
        <dbReference type="ARBA" id="ARBA00023242"/>
    </source>
</evidence>
<dbReference type="AlphaFoldDB" id="A0A507DJ40"/>
<feature type="domain" description="Ribonuclease H2 subunit B wHTH" evidence="7">
    <location>
        <begin position="79"/>
        <end position="235"/>
    </location>
</feature>
<evidence type="ECO:0000313" key="9">
    <source>
        <dbReference type="EMBL" id="TPX51623.1"/>
    </source>
</evidence>